<sequence>MSVPDPRAARLSLALETPPSGRTAAFGPRAGADLSALGPAVEVITGFRPDHDAFAARGLVVRTAPEGRYALSLVCLPRARAAAQDLVAQALACTDGKVLVDGQKTDGIDAILRAARTRAGTGDPVIKAHGKLFALDGAAHAAFADWHAGPRRLADGFVTRPGVFSADGPDPGSRLLAGALPARLPGRVADLGAGWGWLGAQVLTRDGVSGLDLVEADLAAVACARDNLDDARVRVHWADATAFQPDAPFDTVVMNPPFHPGRAGDPALGTAFIAAAARMLAPHGSLWMVANRHLPYEAALAATFREVTEHPGTPAYKLFHARSPRRAGGRRPA</sequence>
<gene>
    <name evidence="7" type="ORF">CCR87_10810</name>
</gene>
<dbReference type="Proteomes" id="UP000706333">
    <property type="component" value="Unassembled WGS sequence"/>
</dbReference>
<evidence type="ECO:0000256" key="4">
    <source>
        <dbReference type="ARBA" id="ARBA00022679"/>
    </source>
</evidence>
<name>A0A934TMM1_9RHOB</name>
<dbReference type="EMBL" id="NHSD01000275">
    <property type="protein sequence ID" value="MBK5927813.1"/>
    <property type="molecule type" value="Genomic_DNA"/>
</dbReference>
<dbReference type="PROSITE" id="PS00092">
    <property type="entry name" value="N6_MTASE"/>
    <property type="match status" value="1"/>
</dbReference>
<dbReference type="GO" id="GO:0003676">
    <property type="term" value="F:nucleic acid binding"/>
    <property type="evidence" value="ECO:0007669"/>
    <property type="project" value="InterPro"/>
</dbReference>
<dbReference type="GO" id="GO:0032259">
    <property type="term" value="P:methylation"/>
    <property type="evidence" value="ECO:0007669"/>
    <property type="project" value="UniProtKB-KW"/>
</dbReference>
<dbReference type="PANTHER" id="PTHR47816">
    <property type="entry name" value="RIBOSOMAL RNA SMALL SUBUNIT METHYLTRANSFERASE C"/>
    <property type="match status" value="1"/>
</dbReference>
<keyword evidence="1" id="KW-0963">Cytoplasm</keyword>
<dbReference type="Pfam" id="PF05175">
    <property type="entry name" value="MTS"/>
    <property type="match status" value="1"/>
</dbReference>
<evidence type="ECO:0000313" key="8">
    <source>
        <dbReference type="Proteomes" id="UP000706333"/>
    </source>
</evidence>
<keyword evidence="8" id="KW-1185">Reference proteome</keyword>
<comment type="caution">
    <text evidence="7">The sequence shown here is derived from an EMBL/GenBank/DDBJ whole genome shotgun (WGS) entry which is preliminary data.</text>
</comment>
<dbReference type="InterPro" id="IPR029063">
    <property type="entry name" value="SAM-dependent_MTases_sf"/>
</dbReference>
<dbReference type="PANTHER" id="PTHR47816:SF4">
    <property type="entry name" value="RIBOSOMAL RNA SMALL SUBUNIT METHYLTRANSFERASE C"/>
    <property type="match status" value="1"/>
</dbReference>
<keyword evidence="3" id="KW-0489">Methyltransferase</keyword>
<dbReference type="InterPro" id="IPR046977">
    <property type="entry name" value="RsmC/RlmG"/>
</dbReference>
<dbReference type="InterPro" id="IPR002052">
    <property type="entry name" value="DNA_methylase_N6_adenine_CS"/>
</dbReference>
<dbReference type="InterPro" id="IPR007848">
    <property type="entry name" value="Small_mtfrase_dom"/>
</dbReference>
<proteinExistence type="predicted"/>
<feature type="domain" description="Methyltransferase small" evidence="6">
    <location>
        <begin position="157"/>
        <end position="319"/>
    </location>
</feature>
<dbReference type="Gene3D" id="3.40.50.150">
    <property type="entry name" value="Vaccinia Virus protein VP39"/>
    <property type="match status" value="1"/>
</dbReference>
<dbReference type="SUPFAM" id="SSF53335">
    <property type="entry name" value="S-adenosyl-L-methionine-dependent methyltransferases"/>
    <property type="match status" value="1"/>
</dbReference>
<evidence type="ECO:0000313" key="7">
    <source>
        <dbReference type="EMBL" id="MBK5927813.1"/>
    </source>
</evidence>
<protein>
    <submittedName>
        <fullName evidence="7">MFS transporter</fullName>
    </submittedName>
</protein>
<keyword evidence="4" id="KW-0808">Transferase</keyword>
<keyword evidence="2" id="KW-0698">rRNA processing</keyword>
<evidence type="ECO:0000259" key="6">
    <source>
        <dbReference type="Pfam" id="PF05175"/>
    </source>
</evidence>
<reference evidence="7" key="2">
    <citation type="journal article" date="2020" name="Microorganisms">
        <title>Osmotic Adaptation and Compatible Solute Biosynthesis of Phototrophic Bacteria as Revealed from Genome Analyses.</title>
        <authorList>
            <person name="Imhoff J.F."/>
            <person name="Rahn T."/>
            <person name="Kunzel S."/>
            <person name="Keller A."/>
            <person name="Neulinger S.C."/>
        </authorList>
    </citation>
    <scope>NUCLEOTIDE SEQUENCE</scope>
    <source>
        <strain evidence="7">LMG 28126</strain>
    </source>
</reference>
<evidence type="ECO:0000256" key="3">
    <source>
        <dbReference type="ARBA" id="ARBA00022603"/>
    </source>
</evidence>
<dbReference type="GO" id="GO:0008757">
    <property type="term" value="F:S-adenosylmethionine-dependent methyltransferase activity"/>
    <property type="evidence" value="ECO:0007669"/>
    <property type="project" value="InterPro"/>
</dbReference>
<dbReference type="GO" id="GO:0008170">
    <property type="term" value="F:N-methyltransferase activity"/>
    <property type="evidence" value="ECO:0007669"/>
    <property type="project" value="UniProtKB-ARBA"/>
</dbReference>
<evidence type="ECO:0000256" key="5">
    <source>
        <dbReference type="ARBA" id="ARBA00022691"/>
    </source>
</evidence>
<reference evidence="7" key="1">
    <citation type="submission" date="2017-05" db="EMBL/GenBank/DDBJ databases">
        <authorList>
            <person name="Imhoff J.F."/>
            <person name="Rahn T."/>
            <person name="Kuenzel S."/>
            <person name="Neulinger S.C."/>
        </authorList>
    </citation>
    <scope>NUCLEOTIDE SEQUENCE</scope>
    <source>
        <strain evidence="7">LMG 28126</strain>
    </source>
</reference>
<dbReference type="AlphaFoldDB" id="A0A934TMM1"/>
<dbReference type="CDD" id="cd02440">
    <property type="entry name" value="AdoMet_MTases"/>
    <property type="match status" value="1"/>
</dbReference>
<evidence type="ECO:0000256" key="2">
    <source>
        <dbReference type="ARBA" id="ARBA00022552"/>
    </source>
</evidence>
<keyword evidence="5" id="KW-0949">S-adenosyl-L-methionine</keyword>
<evidence type="ECO:0000256" key="1">
    <source>
        <dbReference type="ARBA" id="ARBA00022490"/>
    </source>
</evidence>
<dbReference type="GO" id="GO:0006364">
    <property type="term" value="P:rRNA processing"/>
    <property type="evidence" value="ECO:0007669"/>
    <property type="project" value="UniProtKB-KW"/>
</dbReference>
<accession>A0A934TMM1</accession>
<organism evidence="7 8">
    <name type="scientific">Rhodobaculum claviforme</name>
    <dbReference type="NCBI Taxonomy" id="1549854"/>
    <lineage>
        <taxon>Bacteria</taxon>
        <taxon>Pseudomonadati</taxon>
        <taxon>Pseudomonadota</taxon>
        <taxon>Alphaproteobacteria</taxon>
        <taxon>Rhodobacterales</taxon>
        <taxon>Paracoccaceae</taxon>
        <taxon>Rhodobaculum</taxon>
    </lineage>
</organism>
<dbReference type="RefSeq" id="WP_201157565.1">
    <property type="nucleotide sequence ID" value="NZ_NHSD01000275.1"/>
</dbReference>